<protein>
    <submittedName>
        <fullName evidence="2">Uncharacterized protein</fullName>
    </submittedName>
</protein>
<evidence type="ECO:0000313" key="3">
    <source>
        <dbReference type="Proteomes" id="UP001530400"/>
    </source>
</evidence>
<proteinExistence type="predicted"/>
<gene>
    <name evidence="2" type="ORF">ACHAWO_009107</name>
</gene>
<comment type="caution">
    <text evidence="2">The sequence shown here is derived from an EMBL/GenBank/DDBJ whole genome shotgun (WGS) entry which is preliminary data.</text>
</comment>
<feature type="compositionally biased region" description="Acidic residues" evidence="1">
    <location>
        <begin position="369"/>
        <end position="390"/>
    </location>
</feature>
<feature type="region of interest" description="Disordered" evidence="1">
    <location>
        <begin position="30"/>
        <end position="93"/>
    </location>
</feature>
<sequence length="425" mass="48095">MSQQNEIVSALLKANEATLRELNELKSRLQSIESNQDGDAGDAVKAGEAKAIADENEGDEEELDEAASDKAVLEGEQLGPKGPTASAFKSKTDSDNLPIKSVKFLDHHQISSHEPSTKVHEHTENIDDDSSTSSTQAIAFQGHARVFFQARHHRTSTQITCPPDSSASQDTYLYIRMISMSNTLYITSSPDPKAPALIEIPMKYYYAHKVPSSHSGAALFLKNDSRKLRKYIFRFEFRNSTVHQPPARFLQFVRSGNAAKKSMRSLDKVKKAFQVRGKEERKEVSRENKKRSQDAFAAYLGSLDELLRECDDLAEQFVKTFNDKNEEMEEEEYRIAQLKSGGLMNAPSRRKSKPLPPYWGSGFNRQIVEDDDGDDEEDDNSEDDVSLLDEDDYYEEDDDDDETFFDKVQVSTEQTLETLFHHIVK</sequence>
<feature type="region of interest" description="Disordered" evidence="1">
    <location>
        <begin position="344"/>
        <end position="390"/>
    </location>
</feature>
<dbReference type="AlphaFoldDB" id="A0ABD3N5V2"/>
<organism evidence="2 3">
    <name type="scientific">Cyclotella atomus</name>
    <dbReference type="NCBI Taxonomy" id="382360"/>
    <lineage>
        <taxon>Eukaryota</taxon>
        <taxon>Sar</taxon>
        <taxon>Stramenopiles</taxon>
        <taxon>Ochrophyta</taxon>
        <taxon>Bacillariophyta</taxon>
        <taxon>Coscinodiscophyceae</taxon>
        <taxon>Thalassiosirophycidae</taxon>
        <taxon>Stephanodiscales</taxon>
        <taxon>Stephanodiscaceae</taxon>
        <taxon>Cyclotella</taxon>
    </lineage>
</organism>
<evidence type="ECO:0000256" key="1">
    <source>
        <dbReference type="SAM" id="MobiDB-lite"/>
    </source>
</evidence>
<dbReference type="Proteomes" id="UP001530400">
    <property type="component" value="Unassembled WGS sequence"/>
</dbReference>
<dbReference type="EMBL" id="JALLPJ020001287">
    <property type="protein sequence ID" value="KAL3771444.1"/>
    <property type="molecule type" value="Genomic_DNA"/>
</dbReference>
<keyword evidence="3" id="KW-1185">Reference proteome</keyword>
<name>A0ABD3N5V2_9STRA</name>
<feature type="region of interest" description="Disordered" evidence="1">
    <location>
        <begin position="108"/>
        <end position="133"/>
    </location>
</feature>
<evidence type="ECO:0000313" key="2">
    <source>
        <dbReference type="EMBL" id="KAL3771444.1"/>
    </source>
</evidence>
<feature type="compositionally biased region" description="Basic and acidic residues" evidence="1">
    <location>
        <begin position="108"/>
        <end position="125"/>
    </location>
</feature>
<accession>A0ABD3N5V2</accession>
<feature type="compositionally biased region" description="Acidic residues" evidence="1">
    <location>
        <begin position="54"/>
        <end position="66"/>
    </location>
</feature>
<reference evidence="2 3" key="1">
    <citation type="submission" date="2024-10" db="EMBL/GenBank/DDBJ databases">
        <title>Updated reference genomes for cyclostephanoid diatoms.</title>
        <authorList>
            <person name="Roberts W.R."/>
            <person name="Alverson A.J."/>
        </authorList>
    </citation>
    <scope>NUCLEOTIDE SEQUENCE [LARGE SCALE GENOMIC DNA]</scope>
    <source>
        <strain evidence="2 3">AJA010-31</strain>
    </source>
</reference>